<evidence type="ECO:0000256" key="9">
    <source>
        <dbReference type="RuleBase" id="RU368031"/>
    </source>
</evidence>
<gene>
    <name evidence="10" type="ORF">HYC85_020437</name>
</gene>
<dbReference type="GO" id="GO:0008083">
    <property type="term" value="F:growth factor activity"/>
    <property type="evidence" value="ECO:0007669"/>
    <property type="project" value="UniProtKB-UniRule"/>
</dbReference>
<evidence type="ECO:0000313" key="11">
    <source>
        <dbReference type="Proteomes" id="UP000593564"/>
    </source>
</evidence>
<dbReference type="GO" id="GO:0008283">
    <property type="term" value="P:cell population proliferation"/>
    <property type="evidence" value="ECO:0007669"/>
    <property type="project" value="UniProtKB-UniRule"/>
</dbReference>
<comment type="similarity">
    <text evidence="2 9">Belongs to the phytosulfokine family.</text>
</comment>
<keyword evidence="5 9" id="KW-0765">Sulfation</keyword>
<evidence type="ECO:0000256" key="1">
    <source>
        <dbReference type="ARBA" id="ARBA00004613"/>
    </source>
</evidence>
<evidence type="ECO:0000256" key="2">
    <source>
        <dbReference type="ARBA" id="ARBA00010781"/>
    </source>
</evidence>
<comment type="subcellular location">
    <subcellularLocation>
        <location evidence="1 9">Secreted</location>
    </subcellularLocation>
</comment>
<evidence type="ECO:0000256" key="4">
    <source>
        <dbReference type="ARBA" id="ARBA00022525"/>
    </source>
</evidence>
<keyword evidence="3 9" id="KW-0217">Developmental protein</keyword>
<proteinExistence type="inferred from homology"/>
<dbReference type="Proteomes" id="UP000593564">
    <property type="component" value="Unassembled WGS sequence"/>
</dbReference>
<organism evidence="10 11">
    <name type="scientific">Camellia sinensis</name>
    <name type="common">Tea plant</name>
    <name type="synonym">Thea sinensis</name>
    <dbReference type="NCBI Taxonomy" id="4442"/>
    <lineage>
        <taxon>Eukaryota</taxon>
        <taxon>Viridiplantae</taxon>
        <taxon>Streptophyta</taxon>
        <taxon>Embryophyta</taxon>
        <taxon>Tracheophyta</taxon>
        <taxon>Spermatophyta</taxon>
        <taxon>Magnoliopsida</taxon>
        <taxon>eudicotyledons</taxon>
        <taxon>Gunneridae</taxon>
        <taxon>Pentapetalae</taxon>
        <taxon>asterids</taxon>
        <taxon>Ericales</taxon>
        <taxon>Theaceae</taxon>
        <taxon>Camellia</taxon>
    </lineage>
</organism>
<dbReference type="InterPro" id="IPR009438">
    <property type="entry name" value="Phytosulfokine"/>
</dbReference>
<comment type="function">
    <text evidence="9">Promotes plant cell differentiation, organogenesis and somatic embryogenesis as well as cell proliferation.</text>
</comment>
<name>A0A7J7GRG6_CAMSI</name>
<dbReference type="EMBL" id="JACBKZ010000009">
    <property type="protein sequence ID" value="KAF5942795.1"/>
    <property type="molecule type" value="Genomic_DNA"/>
</dbReference>
<evidence type="ECO:0000256" key="6">
    <source>
        <dbReference type="ARBA" id="ARBA00022729"/>
    </source>
</evidence>
<protein>
    <recommendedName>
        <fullName evidence="9">Phytosulfokine</fullName>
    </recommendedName>
    <component>
        <recommendedName>
            <fullName evidence="9">Phytosulfokine-alpha</fullName>
            <shortName evidence="9">PSK-alpha</shortName>
            <shortName evidence="9">Phytosulfokine-a</shortName>
        </recommendedName>
    </component>
    <component>
        <recommendedName>
            <fullName evidence="9">Phytosulfokine-beta</fullName>
            <shortName evidence="9">PSK-beta</shortName>
            <shortName evidence="9">Phytosulfokine-b</shortName>
        </recommendedName>
    </component>
</protein>
<sequence>MVKEAYQTMTKLTTLLVVALLLSPMLTKATARPRPSMVKTQLGDGEAEFIDEIDNEESCEEVLIDEIDNEESCEGVNKEKCLIKRTLVAHIDYIYTQKPPPQSPKA</sequence>
<dbReference type="GO" id="GO:0030154">
    <property type="term" value="P:cell differentiation"/>
    <property type="evidence" value="ECO:0007669"/>
    <property type="project" value="UniProtKB-UniRule"/>
</dbReference>
<comment type="caution">
    <text evidence="10">The sequence shown here is derived from an EMBL/GenBank/DDBJ whole genome shotgun (WGS) entry which is preliminary data.</text>
</comment>
<evidence type="ECO:0000256" key="5">
    <source>
        <dbReference type="ARBA" id="ARBA00022641"/>
    </source>
</evidence>
<comment type="PTM">
    <text evidence="9">Sulfation is important for activity and for the binding to a putative membrane receptor.</text>
</comment>
<reference evidence="10 11" key="2">
    <citation type="submission" date="2020-07" db="EMBL/GenBank/DDBJ databases">
        <title>Genome assembly of wild tea tree DASZ reveals pedigree and selection history of tea varieties.</title>
        <authorList>
            <person name="Zhang W."/>
        </authorList>
    </citation>
    <scope>NUCLEOTIDE SEQUENCE [LARGE SCALE GENOMIC DNA]</scope>
    <source>
        <strain evidence="11">cv. G240</strain>
        <tissue evidence="10">Leaf</tissue>
    </source>
</reference>
<dbReference type="AlphaFoldDB" id="A0A7J7GRG6"/>
<dbReference type="GO" id="GO:0005576">
    <property type="term" value="C:extracellular region"/>
    <property type="evidence" value="ECO:0007669"/>
    <property type="project" value="UniProtKB-SubCell"/>
</dbReference>
<evidence type="ECO:0000313" key="10">
    <source>
        <dbReference type="EMBL" id="KAF5942795.1"/>
    </source>
</evidence>
<evidence type="ECO:0000256" key="8">
    <source>
        <dbReference type="ARBA" id="ARBA00023030"/>
    </source>
</evidence>
<keyword evidence="7 9" id="KW-0221">Differentiation</keyword>
<accession>A0A7J7GRG6</accession>
<comment type="PTM">
    <text evidence="9">PSK-alpha is produced by endopeptidase digestion. PSK-beta is produced from PSK-alpha by exopeptidase digestion.</text>
</comment>
<reference evidence="11" key="1">
    <citation type="journal article" date="2020" name="Nat. Commun.">
        <title>Genome assembly of wild tea tree DASZ reveals pedigree and selection history of tea varieties.</title>
        <authorList>
            <person name="Zhang W."/>
            <person name="Zhang Y."/>
            <person name="Qiu H."/>
            <person name="Guo Y."/>
            <person name="Wan H."/>
            <person name="Zhang X."/>
            <person name="Scossa F."/>
            <person name="Alseekh S."/>
            <person name="Zhang Q."/>
            <person name="Wang P."/>
            <person name="Xu L."/>
            <person name="Schmidt M.H."/>
            <person name="Jia X."/>
            <person name="Li D."/>
            <person name="Zhu A."/>
            <person name="Guo F."/>
            <person name="Chen W."/>
            <person name="Ni D."/>
            <person name="Usadel B."/>
            <person name="Fernie A.R."/>
            <person name="Wen W."/>
        </authorList>
    </citation>
    <scope>NUCLEOTIDE SEQUENCE [LARGE SCALE GENOMIC DNA]</scope>
    <source>
        <strain evidence="11">cv. G240</strain>
    </source>
</reference>
<keyword evidence="8 9" id="KW-0339">Growth factor</keyword>
<evidence type="ECO:0000256" key="7">
    <source>
        <dbReference type="ARBA" id="ARBA00022782"/>
    </source>
</evidence>
<dbReference type="Pfam" id="PF06404">
    <property type="entry name" value="PSK"/>
    <property type="match status" value="1"/>
</dbReference>
<keyword evidence="11" id="KW-1185">Reference proteome</keyword>
<dbReference type="PANTHER" id="PTHR33285">
    <property type="entry name" value="PHYTOSULFOKINES 3"/>
    <property type="match status" value="1"/>
</dbReference>
<keyword evidence="4 9" id="KW-0964">Secreted</keyword>
<feature type="chain" id="PRO_5031606810" description="Phytosulfokine" evidence="9">
    <location>
        <begin position="32"/>
        <end position="106"/>
    </location>
</feature>
<dbReference type="PANTHER" id="PTHR33285:SF55">
    <property type="entry name" value="PHYTOSULFOKINES 3"/>
    <property type="match status" value="1"/>
</dbReference>
<feature type="signal peptide" evidence="9">
    <location>
        <begin position="1"/>
        <end position="31"/>
    </location>
</feature>
<evidence type="ECO:0000256" key="3">
    <source>
        <dbReference type="ARBA" id="ARBA00022473"/>
    </source>
</evidence>
<keyword evidence="6 9" id="KW-0732">Signal</keyword>